<dbReference type="InterPro" id="IPR004875">
    <property type="entry name" value="DDE_SF_endonuclease_dom"/>
</dbReference>
<feature type="non-terminal residue" evidence="2">
    <location>
        <position position="1"/>
    </location>
</feature>
<dbReference type="OrthoDB" id="3265672at2759"/>
<dbReference type="KEGG" id="sla:SERLADRAFT_337707"/>
<accession>F8NRH9</accession>
<dbReference type="RefSeq" id="XP_007316945.1">
    <property type="nucleotide sequence ID" value="XM_007316883.1"/>
</dbReference>
<dbReference type="AlphaFoldDB" id="F8NRH9"/>
<name>F8NRH9_SERL9</name>
<dbReference type="HOGENOM" id="CLU_013929_2_0_1"/>
<reference evidence="2" key="1">
    <citation type="submission" date="2011-04" db="EMBL/GenBank/DDBJ databases">
        <title>Evolution of plant cell wall degrading machinery underlies the functional diversity of forest fungi.</title>
        <authorList>
            <consortium name="US DOE Joint Genome Institute (JGI-PGF)"/>
            <person name="Eastwood D.C."/>
            <person name="Floudas D."/>
            <person name="Binder M."/>
            <person name="Majcherczyk A."/>
            <person name="Schneider P."/>
            <person name="Aerts A."/>
            <person name="Asiegbu F.O."/>
            <person name="Baker S.E."/>
            <person name="Barry K."/>
            <person name="Bendiksby M."/>
            <person name="Blumentritt M."/>
            <person name="Coutinho P.M."/>
            <person name="Cullen D."/>
            <person name="Cullen D."/>
            <person name="Gathman A."/>
            <person name="Goodell B."/>
            <person name="Henrissat B."/>
            <person name="Ihrmark K."/>
            <person name="Kauserud H."/>
            <person name="Kohler A."/>
            <person name="LaButti K."/>
            <person name="Lapidus A."/>
            <person name="Lavin J.L."/>
            <person name="Lee Y.-H."/>
            <person name="Lindquist E."/>
            <person name="Lilly W."/>
            <person name="Lucas S."/>
            <person name="Morin E."/>
            <person name="Murat C."/>
            <person name="Oguiza J.A."/>
            <person name="Park J."/>
            <person name="Pisabarro A.G."/>
            <person name="Riley R."/>
            <person name="Rosling A."/>
            <person name="Salamov A."/>
            <person name="Schmidt O."/>
            <person name="Schmutz J."/>
            <person name="Skrede I."/>
            <person name="Stenlid J."/>
            <person name="Wiebenga A."/>
            <person name="Xie X."/>
            <person name="Kues U."/>
            <person name="Hibbett D.S."/>
            <person name="Hoffmeister D."/>
            <person name="Hogberg N."/>
            <person name="Martin F."/>
            <person name="Grigoriev I.V."/>
            <person name="Watkinson S.C."/>
        </authorList>
    </citation>
    <scope>NUCLEOTIDE SEQUENCE</scope>
    <source>
        <strain evidence="2">S7.9</strain>
    </source>
</reference>
<dbReference type="Proteomes" id="UP000008064">
    <property type="component" value="Unassembled WGS sequence"/>
</dbReference>
<feature type="non-terminal residue" evidence="2">
    <location>
        <position position="211"/>
    </location>
</feature>
<dbReference type="GO" id="GO:0003676">
    <property type="term" value="F:nucleic acid binding"/>
    <property type="evidence" value="ECO:0007669"/>
    <property type="project" value="InterPro"/>
</dbReference>
<dbReference type="Pfam" id="PF03184">
    <property type="entry name" value="DDE_1"/>
    <property type="match status" value="1"/>
</dbReference>
<organism>
    <name type="scientific">Serpula lacrymans var. lacrymans (strain S7.9)</name>
    <name type="common">Dry rot fungus</name>
    <dbReference type="NCBI Taxonomy" id="578457"/>
    <lineage>
        <taxon>Eukaryota</taxon>
        <taxon>Fungi</taxon>
        <taxon>Dikarya</taxon>
        <taxon>Basidiomycota</taxon>
        <taxon>Agaricomycotina</taxon>
        <taxon>Agaricomycetes</taxon>
        <taxon>Agaricomycetidae</taxon>
        <taxon>Boletales</taxon>
        <taxon>Coniophorineae</taxon>
        <taxon>Serpulaceae</taxon>
        <taxon>Serpula</taxon>
    </lineage>
</organism>
<evidence type="ECO:0000259" key="1">
    <source>
        <dbReference type="Pfam" id="PF03184"/>
    </source>
</evidence>
<gene>
    <name evidence="2" type="ORF">SERLADRAFT_337707</name>
</gene>
<protein>
    <recommendedName>
        <fullName evidence="1">DDE-1 domain-containing protein</fullName>
    </recommendedName>
</protein>
<proteinExistence type="predicted"/>
<dbReference type="EMBL" id="GL945432">
    <property type="protein sequence ID" value="EGO26772.1"/>
    <property type="molecule type" value="Genomic_DNA"/>
</dbReference>
<feature type="domain" description="DDE-1" evidence="1">
    <location>
        <begin position="135"/>
        <end position="211"/>
    </location>
</feature>
<dbReference type="GeneID" id="18808849"/>
<evidence type="ECO:0000313" key="2">
    <source>
        <dbReference type="EMBL" id="EGO26772.1"/>
    </source>
</evidence>
<sequence>GKHWHYRLISHNPSLVLRKPQKLDPKRAKNFNQTVVADYFAQRKQLNDMYGGIPPEHDWNMDEKGIQMGGGRKGDGTKYFYNRKQKGSYRISDNNLELVTVIECISAAGVLMRPGSVKVCFLQSSAHIILLTSSSSISHTKTGWTNRGICEEWFNKTFIPESQVCRIDDRSVVLTLYGHDSHEQPVLQALAYKHSIIIYRLPSKTTHKLQP</sequence>